<gene>
    <name evidence="1" type="ORF">ANCCAN_15048</name>
</gene>
<sequence>MAEQLQQNSMELVTPHDLHATLKDILYFQPPSNFTEVDFKIFDKNFRGSSLLRQFQAGKRRNCKTLPIPFQYCICQYEKMDVTDEALKQILGQFAVEQLTSLLEAQNVTSKCEEINLRKVEAKQYQSSKINNLGNNTSFFEVTFEVAAPAKGKFQVSVATATFLFFFF</sequence>
<dbReference type="PANTHER" id="PTHR10974">
    <property type="entry name" value="FI08016P-RELATED"/>
    <property type="match status" value="1"/>
</dbReference>
<dbReference type="Pfam" id="PF02995">
    <property type="entry name" value="DUF229"/>
    <property type="match status" value="1"/>
</dbReference>
<accession>A0A368G3K9</accession>
<protein>
    <submittedName>
        <fullName evidence="1">Uncharacterized protein</fullName>
    </submittedName>
</protein>
<reference evidence="1 2" key="1">
    <citation type="submission" date="2014-10" db="EMBL/GenBank/DDBJ databases">
        <title>Draft genome of the hookworm Ancylostoma caninum.</title>
        <authorList>
            <person name="Mitreva M."/>
        </authorList>
    </citation>
    <scope>NUCLEOTIDE SEQUENCE [LARGE SCALE GENOMIC DNA]</scope>
    <source>
        <strain evidence="1 2">Baltimore</strain>
    </source>
</reference>
<name>A0A368G3K9_ANCCA</name>
<dbReference type="Proteomes" id="UP000252519">
    <property type="component" value="Unassembled WGS sequence"/>
</dbReference>
<proteinExistence type="predicted"/>
<dbReference type="EMBL" id="JOJR01000362">
    <property type="protein sequence ID" value="RCN39014.1"/>
    <property type="molecule type" value="Genomic_DNA"/>
</dbReference>
<dbReference type="AlphaFoldDB" id="A0A368G3K9"/>
<dbReference type="OrthoDB" id="5862419at2759"/>
<dbReference type="GO" id="GO:0005615">
    <property type="term" value="C:extracellular space"/>
    <property type="evidence" value="ECO:0007669"/>
    <property type="project" value="TreeGrafter"/>
</dbReference>
<evidence type="ECO:0000313" key="1">
    <source>
        <dbReference type="EMBL" id="RCN39014.1"/>
    </source>
</evidence>
<keyword evidence="2" id="KW-1185">Reference proteome</keyword>
<dbReference type="STRING" id="29170.A0A368G3K9"/>
<dbReference type="PANTHER" id="PTHR10974:SF75">
    <property type="entry name" value="SULFATASE DOMAIN-CONTAINING PROTEIN"/>
    <property type="match status" value="1"/>
</dbReference>
<comment type="caution">
    <text evidence="1">The sequence shown here is derived from an EMBL/GenBank/DDBJ whole genome shotgun (WGS) entry which is preliminary data.</text>
</comment>
<evidence type="ECO:0000313" key="2">
    <source>
        <dbReference type="Proteomes" id="UP000252519"/>
    </source>
</evidence>
<dbReference type="InterPro" id="IPR004245">
    <property type="entry name" value="DUF229"/>
</dbReference>
<organism evidence="1 2">
    <name type="scientific">Ancylostoma caninum</name>
    <name type="common">Dog hookworm</name>
    <dbReference type="NCBI Taxonomy" id="29170"/>
    <lineage>
        <taxon>Eukaryota</taxon>
        <taxon>Metazoa</taxon>
        <taxon>Ecdysozoa</taxon>
        <taxon>Nematoda</taxon>
        <taxon>Chromadorea</taxon>
        <taxon>Rhabditida</taxon>
        <taxon>Rhabditina</taxon>
        <taxon>Rhabditomorpha</taxon>
        <taxon>Strongyloidea</taxon>
        <taxon>Ancylostomatidae</taxon>
        <taxon>Ancylostomatinae</taxon>
        <taxon>Ancylostoma</taxon>
    </lineage>
</organism>